<evidence type="ECO:0000313" key="3">
    <source>
        <dbReference type="Proteomes" id="UP001174909"/>
    </source>
</evidence>
<reference evidence="2" key="1">
    <citation type="submission" date="2023-03" db="EMBL/GenBank/DDBJ databases">
        <authorList>
            <person name="Steffen K."/>
            <person name="Cardenas P."/>
        </authorList>
    </citation>
    <scope>NUCLEOTIDE SEQUENCE</scope>
</reference>
<evidence type="ECO:0000256" key="1">
    <source>
        <dbReference type="SAM" id="MobiDB-lite"/>
    </source>
</evidence>
<gene>
    <name evidence="2" type="ORF">GBAR_LOCUS28634</name>
</gene>
<dbReference type="AlphaFoldDB" id="A0AA35TSM4"/>
<sequence>MMSGASNQVSTSTAVPPNLLQTEQLNSELKNLVGILTGKGAINLEQLLSGSHTSRPQLKPSTQSISTVAPSHSSSPSYTTSLATRKRGRTFDFEADSSKRRRGAQSYSSRQSGEKQHNKGLRHFSQRVCEKVREKVDICDCMRKGILNCHKSCEKEEYGERKGDKIGIGYKHGK</sequence>
<proteinExistence type="predicted"/>
<feature type="non-terminal residue" evidence="2">
    <location>
        <position position="1"/>
    </location>
</feature>
<protein>
    <submittedName>
        <fullName evidence="2">Uncharacterized protein</fullName>
    </submittedName>
</protein>
<feature type="compositionally biased region" description="Basic and acidic residues" evidence="1">
    <location>
        <begin position="89"/>
        <end position="98"/>
    </location>
</feature>
<name>A0AA35TSM4_GEOBA</name>
<dbReference type="Proteomes" id="UP001174909">
    <property type="component" value="Unassembled WGS sequence"/>
</dbReference>
<feature type="region of interest" description="Disordered" evidence="1">
    <location>
        <begin position="52"/>
        <end position="122"/>
    </location>
</feature>
<evidence type="ECO:0000313" key="2">
    <source>
        <dbReference type="EMBL" id="CAI8052341.1"/>
    </source>
</evidence>
<keyword evidence="3" id="KW-1185">Reference proteome</keyword>
<feature type="compositionally biased region" description="Low complexity" evidence="1">
    <location>
        <begin position="64"/>
        <end position="83"/>
    </location>
</feature>
<organism evidence="2 3">
    <name type="scientific">Geodia barretti</name>
    <name type="common">Barrett's horny sponge</name>
    <dbReference type="NCBI Taxonomy" id="519541"/>
    <lineage>
        <taxon>Eukaryota</taxon>
        <taxon>Metazoa</taxon>
        <taxon>Porifera</taxon>
        <taxon>Demospongiae</taxon>
        <taxon>Heteroscleromorpha</taxon>
        <taxon>Tetractinellida</taxon>
        <taxon>Astrophorina</taxon>
        <taxon>Geodiidae</taxon>
        <taxon>Geodia</taxon>
    </lineage>
</organism>
<comment type="caution">
    <text evidence="2">The sequence shown here is derived from an EMBL/GenBank/DDBJ whole genome shotgun (WGS) entry which is preliminary data.</text>
</comment>
<accession>A0AA35TSM4</accession>
<feature type="compositionally biased region" description="Polar residues" evidence="1">
    <location>
        <begin position="52"/>
        <end position="63"/>
    </location>
</feature>
<dbReference type="EMBL" id="CASHTH010004003">
    <property type="protein sequence ID" value="CAI8052341.1"/>
    <property type="molecule type" value="Genomic_DNA"/>
</dbReference>